<keyword evidence="2" id="KW-1185">Reference proteome</keyword>
<dbReference type="RefSeq" id="WP_310096514.1">
    <property type="nucleotide sequence ID" value="NZ_JAVDUU010000003.1"/>
</dbReference>
<proteinExistence type="predicted"/>
<dbReference type="EMBL" id="JAVDUU010000003">
    <property type="protein sequence ID" value="MDR6942931.1"/>
    <property type="molecule type" value="Genomic_DNA"/>
</dbReference>
<sequence length="326" mass="37401">MRSIAIAAVRQVIAEFPNDILKQKTYLEQNLEALIDNDLTDPLEILYAQTIHELSGEIITAIPSILATLKKNFDEIVDASVMESAPFESFRKKIILALGYKHWREVFYPKYFAKLGIKTCVYCNAQATLSIKRKQVPGTTDWVRRAKFQVDHFLAKNSYPCFSISLFNLNPVCASCNNVKSTKKILFELYEDQPGASPFHFYLEKESKGRFLNSRKLDDIVIKVKSDHKATRGFADHIGLFEIEGIYSEYRDVAEELLLKAEVYTPDYKKTLRNTFKDYITSENINRLLTGNYVAEDELHKRPLSKFVRDVSLDLGLIEPANQANH</sequence>
<evidence type="ECO:0008006" key="3">
    <source>
        <dbReference type="Google" id="ProtNLM"/>
    </source>
</evidence>
<name>A0ABU1TDK0_9SPHI</name>
<dbReference type="Gene3D" id="1.10.30.50">
    <property type="match status" value="1"/>
</dbReference>
<evidence type="ECO:0000313" key="2">
    <source>
        <dbReference type="Proteomes" id="UP001247620"/>
    </source>
</evidence>
<organism evidence="1 2">
    <name type="scientific">Mucilaginibacter pocheonensis</name>
    <dbReference type="NCBI Taxonomy" id="398050"/>
    <lineage>
        <taxon>Bacteria</taxon>
        <taxon>Pseudomonadati</taxon>
        <taxon>Bacteroidota</taxon>
        <taxon>Sphingobacteriia</taxon>
        <taxon>Sphingobacteriales</taxon>
        <taxon>Sphingobacteriaceae</taxon>
        <taxon>Mucilaginibacter</taxon>
    </lineage>
</organism>
<accession>A0ABU1TDK0</accession>
<protein>
    <recommendedName>
        <fullName evidence="3">HNH endonuclease</fullName>
    </recommendedName>
</protein>
<reference evidence="1 2" key="1">
    <citation type="submission" date="2023-07" db="EMBL/GenBank/DDBJ databases">
        <title>Sorghum-associated microbial communities from plants grown in Nebraska, USA.</title>
        <authorList>
            <person name="Schachtman D."/>
        </authorList>
    </citation>
    <scope>NUCLEOTIDE SEQUENCE [LARGE SCALE GENOMIC DNA]</scope>
    <source>
        <strain evidence="1 2">3262</strain>
    </source>
</reference>
<dbReference type="Proteomes" id="UP001247620">
    <property type="component" value="Unassembled WGS sequence"/>
</dbReference>
<gene>
    <name evidence="1" type="ORF">J2W55_002784</name>
</gene>
<evidence type="ECO:0000313" key="1">
    <source>
        <dbReference type="EMBL" id="MDR6942931.1"/>
    </source>
</evidence>
<comment type="caution">
    <text evidence="1">The sequence shown here is derived from an EMBL/GenBank/DDBJ whole genome shotgun (WGS) entry which is preliminary data.</text>
</comment>